<dbReference type="RefSeq" id="WP_327600511.1">
    <property type="nucleotide sequence ID" value="NZ_JAYXHS010000003.1"/>
</dbReference>
<protein>
    <recommendedName>
        <fullName evidence="4">Outer membrane lipoprotein-sorting protein</fullName>
    </recommendedName>
</protein>
<accession>A0ABU6K6N1</accession>
<evidence type="ECO:0000256" key="1">
    <source>
        <dbReference type="SAM" id="SignalP"/>
    </source>
</evidence>
<reference evidence="2 3" key="1">
    <citation type="submission" date="2024-01" db="EMBL/GenBank/DDBJ databases">
        <title>Uliginosibacterium soil sp. nov.</title>
        <authorList>
            <person name="Lv Y."/>
        </authorList>
    </citation>
    <scope>NUCLEOTIDE SEQUENCE [LARGE SCALE GENOMIC DNA]</scope>
    <source>
        <strain evidence="2 3">H3</strain>
    </source>
</reference>
<proteinExistence type="predicted"/>
<organism evidence="2 3">
    <name type="scientific">Uliginosibacterium silvisoli</name>
    <dbReference type="NCBI Taxonomy" id="3114758"/>
    <lineage>
        <taxon>Bacteria</taxon>
        <taxon>Pseudomonadati</taxon>
        <taxon>Pseudomonadota</taxon>
        <taxon>Betaproteobacteria</taxon>
        <taxon>Rhodocyclales</taxon>
        <taxon>Zoogloeaceae</taxon>
        <taxon>Uliginosibacterium</taxon>
    </lineage>
</organism>
<keyword evidence="1" id="KW-0732">Signal</keyword>
<dbReference type="Proteomes" id="UP001331561">
    <property type="component" value="Unassembled WGS sequence"/>
</dbReference>
<name>A0ABU6K6N1_9RHOO</name>
<gene>
    <name evidence="2" type="ORF">VVD49_17560</name>
</gene>
<evidence type="ECO:0000313" key="3">
    <source>
        <dbReference type="Proteomes" id="UP001331561"/>
    </source>
</evidence>
<comment type="caution">
    <text evidence="2">The sequence shown here is derived from an EMBL/GenBank/DDBJ whole genome shotgun (WGS) entry which is preliminary data.</text>
</comment>
<keyword evidence="3" id="KW-1185">Reference proteome</keyword>
<evidence type="ECO:0000313" key="2">
    <source>
        <dbReference type="EMBL" id="MEC5387543.1"/>
    </source>
</evidence>
<feature type="signal peptide" evidence="1">
    <location>
        <begin position="1"/>
        <end position="24"/>
    </location>
</feature>
<sequence length="241" mass="27304">MSIRQFSLPLIASIVLLGTSPAYAQAQAGSSASLASNQQLIEGEFVRSTYLEALRRTHSPYASFKQGRGGVMTIRVEKRDGNTGFAFEWNFHEGDVFRHLSRDGQFIIYEEDKDYLGPTRIQITSSESFTLSGDKDVAGRFDRMPDFQNFLNRQTVAGTYQDQKGNRYVFKPEGVAVFPDREFKYAIGTDHIGAPYDWIRAGSETWGYKISGAKLSFFRESDRDSNKFLSRPFLRLSRIGN</sequence>
<feature type="chain" id="PRO_5047023787" description="Outer membrane lipoprotein-sorting protein" evidence="1">
    <location>
        <begin position="25"/>
        <end position="241"/>
    </location>
</feature>
<dbReference type="EMBL" id="JAYXHS010000003">
    <property type="protein sequence ID" value="MEC5387543.1"/>
    <property type="molecule type" value="Genomic_DNA"/>
</dbReference>
<evidence type="ECO:0008006" key="4">
    <source>
        <dbReference type="Google" id="ProtNLM"/>
    </source>
</evidence>